<evidence type="ECO:0000313" key="1">
    <source>
        <dbReference type="EMBL" id="WMV24335.1"/>
    </source>
</evidence>
<reference evidence="1" key="1">
    <citation type="submission" date="2023-08" db="EMBL/GenBank/DDBJ databases">
        <title>A de novo genome assembly of Solanum verrucosum Schlechtendal, a Mexican diploid species geographically isolated from the other diploid A-genome species in potato relatives.</title>
        <authorList>
            <person name="Hosaka K."/>
        </authorList>
    </citation>
    <scope>NUCLEOTIDE SEQUENCE</scope>
    <source>
        <tissue evidence="1">Young leaves</tissue>
    </source>
</reference>
<organism evidence="1 2">
    <name type="scientific">Solanum verrucosum</name>
    <dbReference type="NCBI Taxonomy" id="315347"/>
    <lineage>
        <taxon>Eukaryota</taxon>
        <taxon>Viridiplantae</taxon>
        <taxon>Streptophyta</taxon>
        <taxon>Embryophyta</taxon>
        <taxon>Tracheophyta</taxon>
        <taxon>Spermatophyta</taxon>
        <taxon>Magnoliopsida</taxon>
        <taxon>eudicotyledons</taxon>
        <taxon>Gunneridae</taxon>
        <taxon>Pentapetalae</taxon>
        <taxon>asterids</taxon>
        <taxon>lamiids</taxon>
        <taxon>Solanales</taxon>
        <taxon>Solanaceae</taxon>
        <taxon>Solanoideae</taxon>
        <taxon>Solaneae</taxon>
        <taxon>Solanum</taxon>
    </lineage>
</organism>
<name>A0AAF0QL25_SOLVR</name>
<protein>
    <submittedName>
        <fullName evidence="1">Uncharacterized protein</fullName>
    </submittedName>
</protein>
<keyword evidence="2" id="KW-1185">Reference proteome</keyword>
<gene>
    <name evidence="1" type="ORF">MTR67_017720</name>
</gene>
<sequence length="99" mass="11883">MNSQIKPEVRTTSTRMQYNVELFLSRERGHSPERRTKLLGRELRSDFHHNQTTPLSKGLRVFFGFYRFQFRIQKNLVFHRKQLSNLSDNAPRALEIMFV</sequence>
<dbReference type="EMBL" id="CP133615">
    <property type="protein sequence ID" value="WMV24335.1"/>
    <property type="molecule type" value="Genomic_DNA"/>
</dbReference>
<dbReference type="AlphaFoldDB" id="A0AAF0QL25"/>
<evidence type="ECO:0000313" key="2">
    <source>
        <dbReference type="Proteomes" id="UP001234989"/>
    </source>
</evidence>
<dbReference type="Proteomes" id="UP001234989">
    <property type="component" value="Chromosome 4"/>
</dbReference>
<accession>A0AAF0QL25</accession>
<proteinExistence type="predicted"/>